<dbReference type="VEuPathDB" id="FungiDB:I7I50_01387"/>
<dbReference type="HOGENOM" id="CLU_076146_0_0_1"/>
<dbReference type="SMART" id="SM00220">
    <property type="entry name" value="S_TKc"/>
    <property type="match status" value="1"/>
</dbReference>
<dbReference type="Gene3D" id="1.10.510.10">
    <property type="entry name" value="Transferase(Phosphotransferase) domain 1"/>
    <property type="match status" value="1"/>
</dbReference>
<dbReference type="PANTHER" id="PTHR48011">
    <property type="entry name" value="CCR4-NOT TRANSCRIPTIONAL COMPLEX SUBUNIT CAF120-RELATED"/>
    <property type="match status" value="1"/>
</dbReference>
<dbReference type="EMBL" id="GG663364">
    <property type="protein sequence ID" value="EEH09704.1"/>
    <property type="molecule type" value="Genomic_DNA"/>
</dbReference>
<evidence type="ECO:0000313" key="2">
    <source>
        <dbReference type="EMBL" id="EEH09704.1"/>
    </source>
</evidence>
<feature type="domain" description="Protein kinase" evidence="1">
    <location>
        <begin position="1"/>
        <end position="284"/>
    </location>
</feature>
<dbReference type="InterPro" id="IPR011009">
    <property type="entry name" value="Kinase-like_dom_sf"/>
</dbReference>
<dbReference type="PROSITE" id="PS50011">
    <property type="entry name" value="PROTEIN_KINASE_DOM"/>
    <property type="match status" value="1"/>
</dbReference>
<sequence length="322" mass="36171">MDNSGTRCSQKYIVKSAPPHRLDNERAILKTLGHQSGVRRLVDDIQNPPLLVLQYYDDNLLNYCRTKSVEGRELKTVAKTVLQALAALHNQGLVHTDVKPDNIFINYSDNPKIISEVALGDFGDTCHVGPNPDPNEDGHIIGAGIFRSPEAMLNLRWGPPTDIWSFGATLISLIWGKGWHIFKPENVDLEDEKYPVYILIKQMNFFGPLPDKFTEIADEERATMAMQLKGYVESMSSAQRKPFARAEDAVLTKETREFLCRIMKLDPRDRPTANQLLEDECPRLYVVENNAGDTPTRVRSMTDPPSPNEGGIIVIDIDIITG</sequence>
<evidence type="ECO:0000259" key="1">
    <source>
        <dbReference type="PROSITE" id="PS50011"/>
    </source>
</evidence>
<protein>
    <recommendedName>
        <fullName evidence="1">Protein kinase domain-containing protein</fullName>
    </recommendedName>
</protein>
<dbReference type="Proteomes" id="UP000001631">
    <property type="component" value="Unassembled WGS sequence"/>
</dbReference>
<dbReference type="RefSeq" id="XP_045290185.1">
    <property type="nucleotide sequence ID" value="XM_045428399.1"/>
</dbReference>
<dbReference type="InterPro" id="IPR008271">
    <property type="entry name" value="Ser/Thr_kinase_AS"/>
</dbReference>
<dbReference type="GeneID" id="69034366"/>
<name>C0NEN3_AJECG</name>
<dbReference type="STRING" id="447093.C0NEN3"/>
<dbReference type="InParanoid" id="C0NEN3"/>
<dbReference type="GO" id="GO:0004672">
    <property type="term" value="F:protein kinase activity"/>
    <property type="evidence" value="ECO:0007669"/>
    <property type="project" value="InterPro"/>
</dbReference>
<dbReference type="AlphaFoldDB" id="C0NEN3"/>
<accession>C0NEN3</accession>
<gene>
    <name evidence="2" type="ORF">HCBG_01349</name>
</gene>
<proteinExistence type="predicted"/>
<dbReference type="PANTHER" id="PTHR48011:SF84">
    <property type="entry name" value="KINASE, PUTATIVE-RELATED"/>
    <property type="match status" value="1"/>
</dbReference>
<dbReference type="InterPro" id="IPR052751">
    <property type="entry name" value="Plant_MAPKKK"/>
</dbReference>
<dbReference type="SUPFAM" id="SSF56112">
    <property type="entry name" value="Protein kinase-like (PK-like)"/>
    <property type="match status" value="1"/>
</dbReference>
<dbReference type="GO" id="GO:0005524">
    <property type="term" value="F:ATP binding"/>
    <property type="evidence" value="ECO:0007669"/>
    <property type="project" value="InterPro"/>
</dbReference>
<keyword evidence="3" id="KW-1185">Reference proteome</keyword>
<reference evidence="2" key="1">
    <citation type="submission" date="2009-02" db="EMBL/GenBank/DDBJ databases">
        <title>The Genome Sequence of Ajellomyces capsulatus strain G186AR.</title>
        <authorList>
            <consortium name="The Broad Institute Genome Sequencing Platform"/>
            <person name="Champion M."/>
            <person name="Cuomo C."/>
            <person name="Ma L.-J."/>
            <person name="Henn M.R."/>
            <person name="Sil A."/>
            <person name="Goldman B."/>
            <person name="Young S.K."/>
            <person name="Kodira C.D."/>
            <person name="Zeng Q."/>
            <person name="Koehrsen M."/>
            <person name="Alvarado L."/>
            <person name="Berlin A."/>
            <person name="Borenstein D."/>
            <person name="Chen Z."/>
            <person name="Engels R."/>
            <person name="Freedman E."/>
            <person name="Gellesch M."/>
            <person name="Goldberg J."/>
            <person name="Griggs A."/>
            <person name="Gujja S."/>
            <person name="Heiman D."/>
            <person name="Hepburn T."/>
            <person name="Howarth C."/>
            <person name="Jen D."/>
            <person name="Larson L."/>
            <person name="Lewis B."/>
            <person name="Mehta T."/>
            <person name="Park D."/>
            <person name="Pearson M."/>
            <person name="Roberts A."/>
            <person name="Saif S."/>
            <person name="Shea T."/>
            <person name="Shenoy N."/>
            <person name="Sisk P."/>
            <person name="Stolte C."/>
            <person name="Sykes S."/>
            <person name="Walk T."/>
            <person name="White J."/>
            <person name="Yandava C."/>
            <person name="Klein B."/>
            <person name="McEwen J.G."/>
            <person name="Puccia R."/>
            <person name="Goldman G.H."/>
            <person name="Felipe M.S."/>
            <person name="Nino-Vega G."/>
            <person name="San-Blas G."/>
            <person name="Taylor J."/>
            <person name="Mendoza L."/>
            <person name="Galagan J."/>
            <person name="Nusbaum C."/>
            <person name="Birren B."/>
        </authorList>
    </citation>
    <scope>NUCLEOTIDE SEQUENCE</scope>
    <source>
        <strain evidence="2">G186AR</strain>
    </source>
</reference>
<dbReference type="PROSITE" id="PS00108">
    <property type="entry name" value="PROTEIN_KINASE_ST"/>
    <property type="match status" value="1"/>
</dbReference>
<evidence type="ECO:0000313" key="3">
    <source>
        <dbReference type="Proteomes" id="UP000001631"/>
    </source>
</evidence>
<dbReference type="GO" id="GO:0007165">
    <property type="term" value="P:signal transduction"/>
    <property type="evidence" value="ECO:0007669"/>
    <property type="project" value="TreeGrafter"/>
</dbReference>
<organism evidence="2 3">
    <name type="scientific">Ajellomyces capsulatus (strain G186AR / H82 / ATCC MYA-2454 / RMSCC 2432)</name>
    <name type="common">Darling's disease fungus</name>
    <name type="synonym">Histoplasma capsulatum</name>
    <dbReference type="NCBI Taxonomy" id="447093"/>
    <lineage>
        <taxon>Eukaryota</taxon>
        <taxon>Fungi</taxon>
        <taxon>Dikarya</taxon>
        <taxon>Ascomycota</taxon>
        <taxon>Pezizomycotina</taxon>
        <taxon>Eurotiomycetes</taxon>
        <taxon>Eurotiomycetidae</taxon>
        <taxon>Onygenales</taxon>
        <taxon>Ajellomycetaceae</taxon>
        <taxon>Histoplasma</taxon>
    </lineage>
</organism>
<dbReference type="InterPro" id="IPR000719">
    <property type="entry name" value="Prot_kinase_dom"/>
</dbReference>
<dbReference type="Pfam" id="PF00069">
    <property type="entry name" value="Pkinase"/>
    <property type="match status" value="1"/>
</dbReference>